<feature type="transmembrane region" description="Helical" evidence="7">
    <location>
        <begin position="205"/>
        <end position="226"/>
    </location>
</feature>
<sequence>MTFGQLNAGSSDVGTPGGEDPRNLALQSADGLLEQNDEASIEMHEVEGLSLGRIVTRRFFRHRAAMICLIILAIVVVLAFTSQGIDAFGVQIHGWWMWTYAQVPDVINGGEPTLSLVPFNIGIHPLGQDTVGHDMFAQVMRGTQQSLMIVFLAGIVSTFIGVTLGSIAGYFGGWIDAVLMRLTDITIIVPFYLIAAIVGQTVGGAGPAFLGIFLGALLWTTLARLVRGEVLALREREFVEAAKVAGASDARIIFRHILPNTVGVIIVSATLTMSATILTEAAISFLGFGVRSPDTSLGLIISQYQAAFSTRPWLFWWPGLFIVVIALTINFIGDGLRDAFDPRQRRGLTRRARRERAMEVERATAAAAGSAS</sequence>
<comment type="caution">
    <text evidence="10">The sequence shown here is derived from an EMBL/GenBank/DDBJ whole genome shotgun (WGS) entry which is preliminary data.</text>
</comment>
<evidence type="ECO:0000313" key="11">
    <source>
        <dbReference type="Proteomes" id="UP001157034"/>
    </source>
</evidence>
<dbReference type="InterPro" id="IPR050366">
    <property type="entry name" value="BP-dependent_transpt_permease"/>
</dbReference>
<protein>
    <submittedName>
        <fullName evidence="10">ABC transporter permease</fullName>
    </submittedName>
</protein>
<keyword evidence="3" id="KW-1003">Cell membrane</keyword>
<dbReference type="PROSITE" id="PS50928">
    <property type="entry name" value="ABC_TM1"/>
    <property type="match status" value="1"/>
</dbReference>
<keyword evidence="6 7" id="KW-0472">Membrane</keyword>
<keyword evidence="4 7" id="KW-0812">Transmembrane</keyword>
<feature type="transmembrane region" description="Helical" evidence="7">
    <location>
        <begin position="178"/>
        <end position="199"/>
    </location>
</feature>
<feature type="region of interest" description="Disordered" evidence="8">
    <location>
        <begin position="1"/>
        <end position="21"/>
    </location>
</feature>
<keyword evidence="11" id="KW-1185">Reference proteome</keyword>
<evidence type="ECO:0000256" key="2">
    <source>
        <dbReference type="ARBA" id="ARBA00022448"/>
    </source>
</evidence>
<comment type="similarity">
    <text evidence="7">Belongs to the binding-protein-dependent transport system permease family.</text>
</comment>
<dbReference type="EMBL" id="BSVB01000001">
    <property type="protein sequence ID" value="GMA96274.1"/>
    <property type="molecule type" value="Genomic_DNA"/>
</dbReference>
<comment type="subcellular location">
    <subcellularLocation>
        <location evidence="1 7">Cell membrane</location>
        <topology evidence="1 7">Multi-pass membrane protein</topology>
    </subcellularLocation>
</comment>
<evidence type="ECO:0000259" key="9">
    <source>
        <dbReference type="PROSITE" id="PS50928"/>
    </source>
</evidence>
<evidence type="ECO:0000256" key="1">
    <source>
        <dbReference type="ARBA" id="ARBA00004651"/>
    </source>
</evidence>
<dbReference type="Gene3D" id="1.10.3720.10">
    <property type="entry name" value="MetI-like"/>
    <property type="match status" value="1"/>
</dbReference>
<dbReference type="Pfam" id="PF00528">
    <property type="entry name" value="BPD_transp_1"/>
    <property type="match status" value="1"/>
</dbReference>
<feature type="transmembrane region" description="Helical" evidence="7">
    <location>
        <begin position="314"/>
        <end position="336"/>
    </location>
</feature>
<dbReference type="CDD" id="cd06261">
    <property type="entry name" value="TM_PBP2"/>
    <property type="match status" value="1"/>
</dbReference>
<dbReference type="SUPFAM" id="SSF161098">
    <property type="entry name" value="MetI-like"/>
    <property type="match status" value="1"/>
</dbReference>
<evidence type="ECO:0000256" key="4">
    <source>
        <dbReference type="ARBA" id="ARBA00022692"/>
    </source>
</evidence>
<accession>A0ABQ6KBJ5</accession>
<evidence type="ECO:0000256" key="7">
    <source>
        <dbReference type="RuleBase" id="RU363032"/>
    </source>
</evidence>
<organism evidence="10 11">
    <name type="scientific">Pseudolysinimonas kribbensis</name>
    <dbReference type="NCBI Taxonomy" id="433641"/>
    <lineage>
        <taxon>Bacteria</taxon>
        <taxon>Bacillati</taxon>
        <taxon>Actinomycetota</taxon>
        <taxon>Actinomycetes</taxon>
        <taxon>Micrococcales</taxon>
        <taxon>Microbacteriaceae</taxon>
        <taxon>Pseudolysinimonas</taxon>
    </lineage>
</organism>
<dbReference type="PANTHER" id="PTHR43386:SF1">
    <property type="entry name" value="D,D-DIPEPTIDE TRANSPORT SYSTEM PERMEASE PROTEIN DDPC-RELATED"/>
    <property type="match status" value="1"/>
</dbReference>
<dbReference type="RefSeq" id="WP_284254885.1">
    <property type="nucleotide sequence ID" value="NZ_BAAAQO010000004.1"/>
</dbReference>
<dbReference type="Pfam" id="PF12911">
    <property type="entry name" value="OppC_N"/>
    <property type="match status" value="1"/>
</dbReference>
<dbReference type="PANTHER" id="PTHR43386">
    <property type="entry name" value="OLIGOPEPTIDE TRANSPORT SYSTEM PERMEASE PROTEIN APPC"/>
    <property type="match status" value="1"/>
</dbReference>
<evidence type="ECO:0000256" key="5">
    <source>
        <dbReference type="ARBA" id="ARBA00022989"/>
    </source>
</evidence>
<feature type="transmembrane region" description="Helical" evidence="7">
    <location>
        <begin position="147"/>
        <end position="171"/>
    </location>
</feature>
<feature type="transmembrane region" description="Helical" evidence="7">
    <location>
        <begin position="64"/>
        <end position="85"/>
    </location>
</feature>
<keyword evidence="2 7" id="KW-0813">Transport</keyword>
<feature type="compositionally biased region" description="Polar residues" evidence="8">
    <location>
        <begin position="1"/>
        <end position="13"/>
    </location>
</feature>
<dbReference type="InterPro" id="IPR035906">
    <property type="entry name" value="MetI-like_sf"/>
</dbReference>
<name>A0ABQ6KBJ5_9MICO</name>
<dbReference type="InterPro" id="IPR025966">
    <property type="entry name" value="OppC_N"/>
</dbReference>
<reference evidence="11" key="1">
    <citation type="journal article" date="2019" name="Int. J. Syst. Evol. Microbiol.">
        <title>The Global Catalogue of Microorganisms (GCM) 10K type strain sequencing project: providing services to taxonomists for standard genome sequencing and annotation.</title>
        <authorList>
            <consortium name="The Broad Institute Genomics Platform"/>
            <consortium name="The Broad Institute Genome Sequencing Center for Infectious Disease"/>
            <person name="Wu L."/>
            <person name="Ma J."/>
        </authorList>
    </citation>
    <scope>NUCLEOTIDE SEQUENCE [LARGE SCALE GENOMIC DNA]</scope>
    <source>
        <strain evidence="11">NBRC 108894</strain>
    </source>
</reference>
<keyword evidence="5 7" id="KW-1133">Transmembrane helix</keyword>
<feature type="domain" description="ABC transmembrane type-1" evidence="9">
    <location>
        <begin position="143"/>
        <end position="333"/>
    </location>
</feature>
<evidence type="ECO:0000256" key="6">
    <source>
        <dbReference type="ARBA" id="ARBA00023136"/>
    </source>
</evidence>
<dbReference type="Proteomes" id="UP001157034">
    <property type="component" value="Unassembled WGS sequence"/>
</dbReference>
<feature type="transmembrane region" description="Helical" evidence="7">
    <location>
        <begin position="261"/>
        <end position="288"/>
    </location>
</feature>
<evidence type="ECO:0000313" key="10">
    <source>
        <dbReference type="EMBL" id="GMA96274.1"/>
    </source>
</evidence>
<dbReference type="InterPro" id="IPR000515">
    <property type="entry name" value="MetI-like"/>
</dbReference>
<evidence type="ECO:0000256" key="8">
    <source>
        <dbReference type="SAM" id="MobiDB-lite"/>
    </source>
</evidence>
<proteinExistence type="inferred from homology"/>
<gene>
    <name evidence="10" type="ORF">GCM10025881_30980</name>
</gene>
<evidence type="ECO:0000256" key="3">
    <source>
        <dbReference type="ARBA" id="ARBA00022475"/>
    </source>
</evidence>